<dbReference type="Proteomes" id="UP000281128">
    <property type="component" value="Unassembled WGS sequence"/>
</dbReference>
<reference evidence="3 4" key="1">
    <citation type="submission" date="2018-09" db="EMBL/GenBank/DDBJ databases">
        <title>Roseovarius spongiae sp. nov., isolated from a marine sponge.</title>
        <authorList>
            <person name="Zhuang L."/>
            <person name="Luo L."/>
        </authorList>
    </citation>
    <scope>NUCLEOTIDE SEQUENCE [LARGE SCALE GENOMIC DNA]</scope>
    <source>
        <strain evidence="3 4">HN-E21</strain>
    </source>
</reference>
<evidence type="ECO:0000313" key="4">
    <source>
        <dbReference type="Proteomes" id="UP000281128"/>
    </source>
</evidence>
<dbReference type="RefSeq" id="WP_121168672.1">
    <property type="nucleotide sequence ID" value="NZ_RAPE01000005.1"/>
</dbReference>
<keyword evidence="1" id="KW-1133">Transmembrane helix</keyword>
<name>A0A3A8B7U0_9RHOB</name>
<keyword evidence="1" id="KW-0812">Transmembrane</keyword>
<feature type="chain" id="PRO_5017277663" description="Ferrochelatase" evidence="2">
    <location>
        <begin position="22"/>
        <end position="64"/>
    </location>
</feature>
<dbReference type="EMBL" id="RAPE01000005">
    <property type="protein sequence ID" value="RKF13059.1"/>
    <property type="molecule type" value="Genomic_DNA"/>
</dbReference>
<dbReference type="AlphaFoldDB" id="A0A3A8B7U0"/>
<accession>A0A3A8B7U0</accession>
<evidence type="ECO:0000256" key="1">
    <source>
        <dbReference type="SAM" id="Phobius"/>
    </source>
</evidence>
<evidence type="ECO:0008006" key="5">
    <source>
        <dbReference type="Google" id="ProtNLM"/>
    </source>
</evidence>
<keyword evidence="1" id="KW-0472">Membrane</keyword>
<keyword evidence="4" id="KW-1185">Reference proteome</keyword>
<gene>
    <name evidence="3" type="ORF">D6850_16300</name>
</gene>
<feature type="signal peptide" evidence="2">
    <location>
        <begin position="1"/>
        <end position="21"/>
    </location>
</feature>
<evidence type="ECO:0000313" key="3">
    <source>
        <dbReference type="EMBL" id="RKF13059.1"/>
    </source>
</evidence>
<keyword evidence="2" id="KW-0732">Signal</keyword>
<evidence type="ECO:0000256" key="2">
    <source>
        <dbReference type="SAM" id="SignalP"/>
    </source>
</evidence>
<proteinExistence type="predicted"/>
<organism evidence="3 4">
    <name type="scientific">Roseovarius spongiae</name>
    <dbReference type="NCBI Taxonomy" id="2320272"/>
    <lineage>
        <taxon>Bacteria</taxon>
        <taxon>Pseudomonadati</taxon>
        <taxon>Pseudomonadota</taxon>
        <taxon>Alphaproteobacteria</taxon>
        <taxon>Rhodobacterales</taxon>
        <taxon>Roseobacteraceae</taxon>
        <taxon>Roseovarius</taxon>
    </lineage>
</organism>
<feature type="transmembrane region" description="Helical" evidence="1">
    <location>
        <begin position="37"/>
        <end position="58"/>
    </location>
</feature>
<sequence length="64" mass="6064">MIKTIATAAAFALAAAAPVAAQDVNNDPFVSTQGSMGMGTGALVAAGVAVAIIAIAAVDSSDDT</sequence>
<comment type="caution">
    <text evidence="3">The sequence shown here is derived from an EMBL/GenBank/DDBJ whole genome shotgun (WGS) entry which is preliminary data.</text>
</comment>
<protein>
    <recommendedName>
        <fullName evidence="5">Ferrochelatase</fullName>
    </recommendedName>
</protein>